<dbReference type="PANTHER" id="PTHR30203">
    <property type="entry name" value="OUTER MEMBRANE CATION EFFLUX PROTEIN"/>
    <property type="match status" value="1"/>
</dbReference>
<dbReference type="InterPro" id="IPR010131">
    <property type="entry name" value="MdtP/NodT-like"/>
</dbReference>
<dbReference type="PROSITE" id="PS51257">
    <property type="entry name" value="PROKAR_LIPOPROTEIN"/>
    <property type="match status" value="1"/>
</dbReference>
<comment type="subcellular location">
    <subcellularLocation>
        <location evidence="2">Cell membrane</location>
        <topology evidence="2">Lipid-anchor</topology>
    </subcellularLocation>
</comment>
<evidence type="ECO:0000256" key="2">
    <source>
        <dbReference type="RuleBase" id="RU362097"/>
    </source>
</evidence>
<dbReference type="Gene3D" id="2.20.200.10">
    <property type="entry name" value="Outer membrane efflux proteins (OEP)"/>
    <property type="match status" value="1"/>
</dbReference>
<dbReference type="SUPFAM" id="SSF56954">
    <property type="entry name" value="Outer membrane efflux proteins (OEP)"/>
    <property type="match status" value="1"/>
</dbReference>
<dbReference type="AlphaFoldDB" id="A0A6B2R2C3"/>
<dbReference type="PANTHER" id="PTHR30203:SF33">
    <property type="entry name" value="BLR4455 PROTEIN"/>
    <property type="match status" value="1"/>
</dbReference>
<sequence length="522" mass="56604">MRLESKTDNLKNANGVFRQTFSFIGVFLSCALVACTSPMKEAGDAPDGPEYVSWISSAYKTPVKDGLPMPKEQWWKDFESDELNSIVDTALTNNFDLRVAIARVSQTRAQAEIVNAARYPSVDVTGAYKNQAPGQGVGYAETPDDWSSQPVWQAGLLVNYEVDIWGKRGFNSKAAYSQALASEFNREAVALSLVGDVVTIYFQVMSLNERIEVGERNLAAIRNIGRGLQTRLNRGDSTLIDVSQQLILQTNTDAQVTNLKLQRERAMNRLALLIGKAPSSVKLQGISVEKAKTPVVAPGLPSDLLCRRPDIRRAEAALEAAQADLYAARANLLPSFALSAQGGYGSFLLSTITAPQSLFYILSANLVQNVFDGGKRKAEVKVADAKNLELLEAYANTVLSALRDVEDGLSGVALTAKQYEALNLSRERAQKLADMSAVVVERGGMDYVQLYQIQGTVLAAEDAAINSRFEQIRASVDLYKAIGGGVRLDDSPCLGGGKLPKADARWTAAAEKADSQITIKKP</sequence>
<dbReference type="RefSeq" id="WP_163656188.1">
    <property type="nucleotide sequence ID" value="NZ_JAAGRN010000011.1"/>
</dbReference>
<dbReference type="Pfam" id="PF02321">
    <property type="entry name" value="OEP"/>
    <property type="match status" value="2"/>
</dbReference>
<keyword evidence="2" id="KW-1134">Transmembrane beta strand</keyword>
<dbReference type="GO" id="GO:0005886">
    <property type="term" value="C:plasma membrane"/>
    <property type="evidence" value="ECO:0007669"/>
    <property type="project" value="UniProtKB-SubCell"/>
</dbReference>
<dbReference type="InterPro" id="IPR003423">
    <property type="entry name" value="OMP_efflux"/>
</dbReference>
<comment type="similarity">
    <text evidence="1 2">Belongs to the outer membrane factor (OMF) (TC 1.B.17) family.</text>
</comment>
<keyword evidence="2" id="KW-0564">Palmitate</keyword>
<evidence type="ECO:0000256" key="1">
    <source>
        <dbReference type="ARBA" id="ARBA00007613"/>
    </source>
</evidence>
<dbReference type="Gene3D" id="1.20.1600.10">
    <property type="entry name" value="Outer membrane efflux proteins (OEP)"/>
    <property type="match status" value="1"/>
</dbReference>
<protein>
    <submittedName>
        <fullName evidence="3">TolC family protein</fullName>
    </submittedName>
</protein>
<keyword evidence="2" id="KW-0812">Transmembrane</keyword>
<comment type="caution">
    <text evidence="3">The sequence shown here is derived from an EMBL/GenBank/DDBJ whole genome shotgun (WGS) entry which is preliminary data.</text>
</comment>
<reference evidence="3" key="1">
    <citation type="submission" date="2020-02" db="EMBL/GenBank/DDBJ databases">
        <authorList>
            <person name="Chen W.-M."/>
        </authorList>
    </citation>
    <scope>NUCLEOTIDE SEQUENCE</scope>
    <source>
        <strain evidence="3">NBD-18</strain>
    </source>
</reference>
<evidence type="ECO:0000313" key="3">
    <source>
        <dbReference type="EMBL" id="NDY84372.1"/>
    </source>
</evidence>
<proteinExistence type="inferred from homology"/>
<name>A0A6B2R2C3_9BURK</name>
<keyword evidence="2" id="KW-0449">Lipoprotein</keyword>
<organism evidence="3">
    <name type="scientific">Sheuella amnicola</name>
    <dbReference type="NCBI Taxonomy" id="2707330"/>
    <lineage>
        <taxon>Bacteria</taxon>
        <taxon>Pseudomonadati</taxon>
        <taxon>Pseudomonadota</taxon>
        <taxon>Betaproteobacteria</taxon>
        <taxon>Burkholderiales</taxon>
        <taxon>Alcaligenaceae</taxon>
        <taxon>Sheuella</taxon>
    </lineage>
</organism>
<dbReference type="EMBL" id="JAAGRN010000011">
    <property type="protein sequence ID" value="NDY84372.1"/>
    <property type="molecule type" value="Genomic_DNA"/>
</dbReference>
<accession>A0A6B2R2C3</accession>
<dbReference type="NCBIfam" id="TIGR01845">
    <property type="entry name" value="outer_NodT"/>
    <property type="match status" value="1"/>
</dbReference>
<keyword evidence="2" id="KW-0472">Membrane</keyword>
<dbReference type="GO" id="GO:0015562">
    <property type="term" value="F:efflux transmembrane transporter activity"/>
    <property type="evidence" value="ECO:0007669"/>
    <property type="project" value="InterPro"/>
</dbReference>
<gene>
    <name evidence="3" type="ORF">G3I67_14150</name>
</gene>